<feature type="transmembrane region" description="Helical" evidence="1">
    <location>
        <begin position="12"/>
        <end position="29"/>
    </location>
</feature>
<accession>T0HJY0</accession>
<protein>
    <submittedName>
        <fullName evidence="2">Uncharacterized protein</fullName>
    </submittedName>
</protein>
<organism evidence="2 4">
    <name type="scientific">Sphingobium lactosutens DS20</name>
    <dbReference type="NCBI Taxonomy" id="1331060"/>
    <lineage>
        <taxon>Bacteria</taxon>
        <taxon>Pseudomonadati</taxon>
        <taxon>Pseudomonadota</taxon>
        <taxon>Alphaproteobacteria</taxon>
        <taxon>Sphingomonadales</taxon>
        <taxon>Sphingomonadaceae</taxon>
        <taxon>Sphingobium</taxon>
    </lineage>
</organism>
<dbReference type="AlphaFoldDB" id="T0HJY0"/>
<dbReference type="EMBL" id="ATDP01000103">
    <property type="protein sequence ID" value="EQB12478.1"/>
    <property type="molecule type" value="Genomic_DNA"/>
</dbReference>
<dbReference type="Proteomes" id="UP000015531">
    <property type="component" value="Unassembled WGS sequence"/>
</dbReference>
<evidence type="ECO:0000313" key="4">
    <source>
        <dbReference type="Proteomes" id="UP000015531"/>
    </source>
</evidence>
<reference evidence="2 4" key="1">
    <citation type="journal article" date="2013" name="Genome Announc.">
        <title>Draft Genome Sequence of Sphingobium lactosutens Strain DS20T, Isolated from a Hexachlorocyclohexane Dumpsite.</title>
        <authorList>
            <person name="Kumar R."/>
            <person name="Dwivedi V."/>
            <person name="Negi V."/>
            <person name="Khurana J.P."/>
            <person name="Lal R."/>
        </authorList>
    </citation>
    <scope>NUCLEOTIDE SEQUENCE [LARGE SCALE GENOMIC DNA]</scope>
    <source>
        <strain evidence="2 4">DS20</strain>
    </source>
</reference>
<keyword evidence="1" id="KW-0812">Transmembrane</keyword>
<evidence type="ECO:0000313" key="2">
    <source>
        <dbReference type="EMBL" id="EQB12478.1"/>
    </source>
</evidence>
<evidence type="ECO:0000256" key="1">
    <source>
        <dbReference type="SAM" id="Phobius"/>
    </source>
</evidence>
<keyword evidence="4" id="KW-1185">Reference proteome</keyword>
<keyword evidence="1" id="KW-1133">Transmembrane helix</keyword>
<proteinExistence type="predicted"/>
<dbReference type="EMBL" id="ATDP01000056">
    <property type="protein sequence ID" value="EQB18193.1"/>
    <property type="molecule type" value="Genomic_DNA"/>
</dbReference>
<dbReference type="RefSeq" id="WP_021224522.1">
    <property type="nucleotide sequence ID" value="NZ_ATDP01000056.1"/>
</dbReference>
<dbReference type="PATRIC" id="fig|1331060.3.peg.3921"/>
<name>T0HJY0_9SPHN</name>
<comment type="caution">
    <text evidence="2">The sequence shown here is derived from an EMBL/GenBank/DDBJ whole genome shotgun (WGS) entry which is preliminary data.</text>
</comment>
<sequence length="92" mass="10002">MMLATLRLGRFGAVTSIVILVTIASIFSLSGVGPTTMISGGMGLRLQILQAYFATVVMVILPTAGALKSRGRLYELKRAERWLAAFQMPPFR</sequence>
<evidence type="ECO:0000313" key="3">
    <source>
        <dbReference type="EMBL" id="EQB18193.1"/>
    </source>
</evidence>
<feature type="transmembrane region" description="Helical" evidence="1">
    <location>
        <begin position="49"/>
        <end position="67"/>
    </location>
</feature>
<gene>
    <name evidence="3" type="ORF">RLDS_02820</name>
    <name evidence="2" type="ORF">RLDS_20300</name>
</gene>
<keyword evidence="1" id="KW-0472">Membrane</keyword>